<gene>
    <name evidence="1" type="ORF">COT64_02070</name>
</gene>
<dbReference type="Proteomes" id="UP000230775">
    <property type="component" value="Unassembled WGS sequence"/>
</dbReference>
<dbReference type="GO" id="GO:0006265">
    <property type="term" value="P:DNA topological change"/>
    <property type="evidence" value="ECO:0007669"/>
    <property type="project" value="InterPro"/>
</dbReference>
<evidence type="ECO:0000313" key="2">
    <source>
        <dbReference type="Proteomes" id="UP000230775"/>
    </source>
</evidence>
<proteinExistence type="predicted"/>
<feature type="non-terminal residue" evidence="1">
    <location>
        <position position="1"/>
    </location>
</feature>
<name>A0A2H0WRL1_9BACT</name>
<dbReference type="EMBL" id="PEZI01000043">
    <property type="protein sequence ID" value="PIS14549.1"/>
    <property type="molecule type" value="Genomic_DNA"/>
</dbReference>
<dbReference type="GO" id="GO:0003677">
    <property type="term" value="F:DNA binding"/>
    <property type="evidence" value="ECO:0007669"/>
    <property type="project" value="InterPro"/>
</dbReference>
<dbReference type="SUPFAM" id="SSF101904">
    <property type="entry name" value="GyrA/ParC C-terminal domain-like"/>
    <property type="match status" value="1"/>
</dbReference>
<reference evidence="2" key="1">
    <citation type="submission" date="2017-09" db="EMBL/GenBank/DDBJ databases">
        <title>Depth-based differentiation of microbial function through sediment-hosted aquifers and enrichment of novel symbionts in the deep terrestrial subsurface.</title>
        <authorList>
            <person name="Probst A.J."/>
            <person name="Ladd B."/>
            <person name="Jarett J.K."/>
            <person name="Geller-Mcgrath D.E."/>
            <person name="Sieber C.M.K."/>
            <person name="Emerson J.B."/>
            <person name="Anantharaman K."/>
            <person name="Thomas B.C."/>
            <person name="Malmstrom R."/>
            <person name="Stieglmeier M."/>
            <person name="Klingl A."/>
            <person name="Woyke T."/>
            <person name="Ryan C.M."/>
            <person name="Banfield J.F."/>
        </authorList>
    </citation>
    <scope>NUCLEOTIDE SEQUENCE [LARGE SCALE GENOMIC DNA]</scope>
</reference>
<dbReference type="PANTHER" id="PTHR43493:SF5">
    <property type="entry name" value="DNA GYRASE SUBUNIT A, CHLOROPLASTIC_MITOCHONDRIAL"/>
    <property type="match status" value="1"/>
</dbReference>
<dbReference type="Gene3D" id="2.120.10.90">
    <property type="entry name" value="DNA gyrase/topoisomerase IV, subunit A, C-terminal"/>
    <property type="match status" value="1"/>
</dbReference>
<dbReference type="Pfam" id="PF03989">
    <property type="entry name" value="DNA_gyraseA_C"/>
    <property type="match status" value="4"/>
</dbReference>
<dbReference type="InterPro" id="IPR035516">
    <property type="entry name" value="Gyrase/topoIV_suA_C"/>
</dbReference>
<dbReference type="GO" id="GO:0005737">
    <property type="term" value="C:cytoplasm"/>
    <property type="evidence" value="ECO:0007669"/>
    <property type="project" value="TreeGrafter"/>
</dbReference>
<protein>
    <submittedName>
        <fullName evidence="1">DNA gyrase subunit A</fullName>
    </submittedName>
</protein>
<dbReference type="GO" id="GO:0009330">
    <property type="term" value="C:DNA topoisomerase type II (double strand cut, ATP-hydrolyzing) complex"/>
    <property type="evidence" value="ECO:0007669"/>
    <property type="project" value="TreeGrafter"/>
</dbReference>
<comment type="caution">
    <text evidence="1">The sequence shown here is derived from an EMBL/GenBank/DDBJ whole genome shotgun (WGS) entry which is preliminary data.</text>
</comment>
<accession>A0A2H0WRL1</accession>
<dbReference type="InterPro" id="IPR050220">
    <property type="entry name" value="Type_II_DNA_Topoisomerases"/>
</dbReference>
<dbReference type="AlphaFoldDB" id="A0A2H0WRL1"/>
<dbReference type="GO" id="GO:0005524">
    <property type="term" value="F:ATP binding"/>
    <property type="evidence" value="ECO:0007669"/>
    <property type="project" value="InterPro"/>
</dbReference>
<dbReference type="PANTHER" id="PTHR43493">
    <property type="entry name" value="DNA GYRASE/TOPOISOMERASE SUBUNIT A"/>
    <property type="match status" value="1"/>
</dbReference>
<dbReference type="InterPro" id="IPR006691">
    <property type="entry name" value="GyrA/parC_rep"/>
</dbReference>
<dbReference type="GO" id="GO:0003918">
    <property type="term" value="F:DNA topoisomerase type II (double strand cut, ATP-hydrolyzing) activity"/>
    <property type="evidence" value="ECO:0007669"/>
    <property type="project" value="TreeGrafter"/>
</dbReference>
<sequence>KKGIVKKTKLKAFSHIRSSGLIAIKLNKDDELCWIKLTSQDDHVLLVSHQGKSIRFKEKDVRPTGRDTMGVRGIRLKKDDYVIGMEVFPPKLKEPKDKRRKVFRDVLIVMQNGLGKRTSLKEYRLQKRGGIGIRVAHVTPKTGNIVACRIINEKVVQIALTSRKAQVIKLPVKNVPRLGRDTQGVIFMRFNKPDDTVAAVTCLE</sequence>
<organism evidence="1 2">
    <name type="scientific">Candidatus Shapirobacteria bacterium CG09_land_8_20_14_0_10_39_12</name>
    <dbReference type="NCBI Taxonomy" id="1974885"/>
    <lineage>
        <taxon>Bacteria</taxon>
        <taxon>Candidatus Shapironibacteriota</taxon>
    </lineage>
</organism>
<evidence type="ECO:0000313" key="1">
    <source>
        <dbReference type="EMBL" id="PIS14549.1"/>
    </source>
</evidence>